<dbReference type="Proteomes" id="UP000504610">
    <property type="component" value="Chromosome 8"/>
</dbReference>
<dbReference type="InterPro" id="IPR038859">
    <property type="entry name" value="RHL1"/>
</dbReference>
<dbReference type="GeneID" id="108822795"/>
<accession>A0A9W3C9F2</accession>
<dbReference type="PANTHER" id="PTHR35698">
    <property type="entry name" value="DNA-BINDING PROTEIN RHL1"/>
    <property type="match status" value="1"/>
</dbReference>
<dbReference type="PANTHER" id="PTHR35698:SF2">
    <property type="entry name" value="DNA-BINDING PROTEIN RHL1"/>
    <property type="match status" value="1"/>
</dbReference>
<feature type="region of interest" description="Disordered" evidence="1">
    <location>
        <begin position="361"/>
        <end position="381"/>
    </location>
</feature>
<organism evidence="2 3">
    <name type="scientific">Raphanus sativus</name>
    <name type="common">Radish</name>
    <name type="synonym">Raphanus raphanistrum var. sativus</name>
    <dbReference type="NCBI Taxonomy" id="3726"/>
    <lineage>
        <taxon>Eukaryota</taxon>
        <taxon>Viridiplantae</taxon>
        <taxon>Streptophyta</taxon>
        <taxon>Embryophyta</taxon>
        <taxon>Tracheophyta</taxon>
        <taxon>Spermatophyta</taxon>
        <taxon>Magnoliopsida</taxon>
        <taxon>eudicotyledons</taxon>
        <taxon>Gunneridae</taxon>
        <taxon>Pentapetalae</taxon>
        <taxon>rosids</taxon>
        <taxon>malvids</taxon>
        <taxon>Brassicales</taxon>
        <taxon>Brassicaceae</taxon>
        <taxon>Brassiceae</taxon>
        <taxon>Raphanus</taxon>
    </lineage>
</organism>
<evidence type="ECO:0000313" key="2">
    <source>
        <dbReference type="Proteomes" id="UP000504610"/>
    </source>
</evidence>
<feature type="compositionally biased region" description="Polar residues" evidence="1">
    <location>
        <begin position="282"/>
        <end position="296"/>
    </location>
</feature>
<feature type="compositionally biased region" description="Polar residues" evidence="1">
    <location>
        <begin position="322"/>
        <end position="331"/>
    </location>
</feature>
<protein>
    <submittedName>
        <fullName evidence="3">DNA-binding protein RHL1 isoform X1</fullName>
    </submittedName>
</protein>
<keyword evidence="3" id="KW-0238">DNA-binding</keyword>
<feature type="region of interest" description="Disordered" evidence="1">
    <location>
        <begin position="214"/>
        <end position="240"/>
    </location>
</feature>
<feature type="compositionally biased region" description="Polar residues" evidence="1">
    <location>
        <begin position="219"/>
        <end position="232"/>
    </location>
</feature>
<feature type="region of interest" description="Disordered" evidence="1">
    <location>
        <begin position="263"/>
        <end position="349"/>
    </location>
</feature>
<gene>
    <name evidence="3" type="primary">LOC108822795</name>
</gene>
<reference evidence="3" key="2">
    <citation type="submission" date="2025-08" db="UniProtKB">
        <authorList>
            <consortium name="RefSeq"/>
        </authorList>
    </citation>
    <scope>IDENTIFICATION</scope>
    <source>
        <tissue evidence="3">Leaf</tissue>
    </source>
</reference>
<feature type="region of interest" description="Disordered" evidence="1">
    <location>
        <begin position="1"/>
        <end position="26"/>
    </location>
</feature>
<keyword evidence="2" id="KW-1185">Reference proteome</keyword>
<dbReference type="AlphaFoldDB" id="A0A9W3C9F2"/>
<dbReference type="OrthoDB" id="568248at2759"/>
<dbReference type="GO" id="GO:0042023">
    <property type="term" value="P:DNA endoreduplication"/>
    <property type="evidence" value="ECO:0007669"/>
    <property type="project" value="InterPro"/>
</dbReference>
<evidence type="ECO:0000256" key="1">
    <source>
        <dbReference type="SAM" id="MobiDB-lite"/>
    </source>
</evidence>
<feature type="compositionally biased region" description="Low complexity" evidence="1">
    <location>
        <begin position="368"/>
        <end position="381"/>
    </location>
</feature>
<reference evidence="2" key="1">
    <citation type="journal article" date="2019" name="Database">
        <title>The radish genome database (RadishGD): an integrated information resource for radish genomics.</title>
        <authorList>
            <person name="Yu H.J."/>
            <person name="Baek S."/>
            <person name="Lee Y.J."/>
            <person name="Cho A."/>
            <person name="Mun J.H."/>
        </authorList>
    </citation>
    <scope>NUCLEOTIDE SEQUENCE [LARGE SCALE GENOMIC DNA]</scope>
    <source>
        <strain evidence="2">cv. WK10039</strain>
    </source>
</reference>
<name>A0A9W3C9F2_RAPSA</name>
<sequence length="381" mass="42030">MVRGGSSSKKGGSGGGDKDDPESKQRKRLKTLALDNKLLSSSPSRCLSSLKPSKQVLKHHGTDIIRKSQRKNRFLFSFPGLLAPISAATIGDLDRLSTKNPVLYLNFPQGRMKLFGTILYPKNRYLTLQFSRGGKNVLCDDYFDNMIVFSESWWIGTKEENPEEARLDFPKELSQVRYICIFSFSAFASLRETLFGWFQVEKTEEFDFRGGAGAAAASVKTTPETGSQQPTETETDSPEVVMEEILSDDDGEFMDDKIQVTPVQVTPVRHSQRNSGKKFNFAETSPENSSGQSEGNTSDEGDEKPLLESDSPTRVLEEPQADITTASTGQLPTELPAKKEKSNSKDGKLVQATVANLFKKAEQKTVGTSKAKSSSKTAQKK</sequence>
<feature type="compositionally biased region" description="Basic and acidic residues" evidence="1">
    <location>
        <begin position="336"/>
        <end position="348"/>
    </location>
</feature>
<evidence type="ECO:0000313" key="3">
    <source>
        <dbReference type="RefSeq" id="XP_056848185.1"/>
    </source>
</evidence>
<dbReference type="RefSeq" id="XP_056848185.1">
    <property type="nucleotide sequence ID" value="XM_056992205.1"/>
</dbReference>
<feature type="compositionally biased region" description="Low complexity" evidence="1">
    <location>
        <begin position="1"/>
        <end position="10"/>
    </location>
</feature>
<dbReference type="GO" id="GO:0003677">
    <property type="term" value="F:DNA binding"/>
    <property type="evidence" value="ECO:0007669"/>
    <property type="project" value="UniProtKB-KW"/>
</dbReference>
<proteinExistence type="predicted"/>